<organism evidence="3">
    <name type="scientific">hydrothermal vent metagenome</name>
    <dbReference type="NCBI Taxonomy" id="652676"/>
    <lineage>
        <taxon>unclassified sequences</taxon>
        <taxon>metagenomes</taxon>
        <taxon>ecological metagenomes</taxon>
    </lineage>
</organism>
<keyword evidence="2" id="KW-1133">Transmembrane helix</keyword>
<keyword evidence="2" id="KW-0472">Membrane</keyword>
<protein>
    <submittedName>
        <fullName evidence="3">Uncharacterized protein</fullName>
    </submittedName>
</protein>
<dbReference type="EMBL" id="FPHC01000004">
    <property type="protein sequence ID" value="SFV49922.1"/>
    <property type="molecule type" value="Genomic_DNA"/>
</dbReference>
<keyword evidence="2" id="KW-0812">Transmembrane</keyword>
<gene>
    <name evidence="3" type="ORF">MNB_SV-6-922</name>
</gene>
<accession>A0A1W1B8T7</accession>
<sequence>MDDDINSNDPFRQQIHTGQKRKRKKKTKKSELDEDTSFMSRDVNIMDTVFFPDGLEHIMLAVYFVSIPYVVGTLFIFFYIGKGDYNIFLSLSDDNSFLITWAIGYEVVAVILLLWIAKMALSATFSMSSSSSQNNFKIP</sequence>
<feature type="region of interest" description="Disordered" evidence="1">
    <location>
        <begin position="1"/>
        <end position="27"/>
    </location>
</feature>
<name>A0A1W1B8T7_9ZZZZ</name>
<feature type="transmembrane region" description="Helical" evidence="2">
    <location>
        <begin position="60"/>
        <end position="81"/>
    </location>
</feature>
<evidence type="ECO:0000313" key="3">
    <source>
        <dbReference type="EMBL" id="SFV49922.1"/>
    </source>
</evidence>
<dbReference type="AlphaFoldDB" id="A0A1W1B8T7"/>
<reference evidence="3" key="1">
    <citation type="submission" date="2016-10" db="EMBL/GenBank/DDBJ databases">
        <authorList>
            <person name="de Groot N.N."/>
        </authorList>
    </citation>
    <scope>NUCLEOTIDE SEQUENCE</scope>
</reference>
<feature type="compositionally biased region" description="Polar residues" evidence="1">
    <location>
        <begin position="7"/>
        <end position="17"/>
    </location>
</feature>
<evidence type="ECO:0000256" key="2">
    <source>
        <dbReference type="SAM" id="Phobius"/>
    </source>
</evidence>
<feature type="compositionally biased region" description="Basic residues" evidence="1">
    <location>
        <begin position="18"/>
        <end position="27"/>
    </location>
</feature>
<feature type="transmembrane region" description="Helical" evidence="2">
    <location>
        <begin position="96"/>
        <end position="117"/>
    </location>
</feature>
<proteinExistence type="predicted"/>
<evidence type="ECO:0000256" key="1">
    <source>
        <dbReference type="SAM" id="MobiDB-lite"/>
    </source>
</evidence>